<dbReference type="InterPro" id="IPR002938">
    <property type="entry name" value="FAD-bd"/>
</dbReference>
<evidence type="ECO:0000313" key="8">
    <source>
        <dbReference type="EMBL" id="KAF5336694.1"/>
    </source>
</evidence>
<evidence type="ECO:0000256" key="3">
    <source>
        <dbReference type="ARBA" id="ARBA00022630"/>
    </source>
</evidence>
<dbReference type="OrthoDB" id="2690153at2759"/>
<dbReference type="InterPro" id="IPR050641">
    <property type="entry name" value="RIFMO-like"/>
</dbReference>
<dbReference type="InterPro" id="IPR038220">
    <property type="entry name" value="PHOX_C_sf"/>
</dbReference>
<dbReference type="InterPro" id="IPR036188">
    <property type="entry name" value="FAD/NAD-bd_sf"/>
</dbReference>
<sequence length="501" mass="55057">MPSPVLIVGAGPSGLVLALTLLRNNVSSRTLEVYKFLGILPNILDASGPTPQIEQWVTGGKEPVRKMEKPVIENTAARPYNHPVMLGQNRHEDILRTTLENEYGCKVELGTEFISFEQHPDHVVVHMEKTIDARKVPETATFSFLIGADGARSQIRKQLGLSFLGETITSGGMLVGDLDIKGLDSRKDLQLGDTHGAMVLVEAIKDVTGRTDLQFGELTYANHWRPNIRMVNKFGSGRVFVTGGKRIRVSQMLKVSTASDAAHCHSPTGAQGMNSGVQDSFNLGWKLSLVYKGLSPTSLLDTYSEERLPVIATMLQKTTELYHSGFLVHTTFNPNTDAKAIWARGHELMQLGVNYRGSSLVVDQKPEHALTEENSDPYREDDNERVRFFDIFVPSAHTVVIFAGAASITSALDAILKSVAAYPKGPVQTVFIYPKSVSASQYSEAGAHSDYVLMDREGHAYRNYVASETDMTMVVVRPDGYVGAVLLQPEGLKAYFKKIFA</sequence>
<evidence type="ECO:0000256" key="4">
    <source>
        <dbReference type="ARBA" id="ARBA00022827"/>
    </source>
</evidence>
<organism evidence="8 9">
    <name type="scientific">Tetrapyrgos nigripes</name>
    <dbReference type="NCBI Taxonomy" id="182062"/>
    <lineage>
        <taxon>Eukaryota</taxon>
        <taxon>Fungi</taxon>
        <taxon>Dikarya</taxon>
        <taxon>Basidiomycota</taxon>
        <taxon>Agaricomycotina</taxon>
        <taxon>Agaricomycetes</taxon>
        <taxon>Agaricomycetidae</taxon>
        <taxon>Agaricales</taxon>
        <taxon>Marasmiineae</taxon>
        <taxon>Marasmiaceae</taxon>
        <taxon>Tetrapyrgos</taxon>
    </lineage>
</organism>
<dbReference type="InterPro" id="IPR012941">
    <property type="entry name" value="Phe_hydrox_C_dim_dom"/>
</dbReference>
<evidence type="ECO:0000256" key="5">
    <source>
        <dbReference type="ARBA" id="ARBA00023002"/>
    </source>
</evidence>
<dbReference type="PRINTS" id="PR00420">
    <property type="entry name" value="RNGMNOXGNASE"/>
</dbReference>
<evidence type="ECO:0008006" key="10">
    <source>
        <dbReference type="Google" id="ProtNLM"/>
    </source>
</evidence>
<dbReference type="GO" id="GO:0071949">
    <property type="term" value="F:FAD binding"/>
    <property type="evidence" value="ECO:0007669"/>
    <property type="project" value="InterPro"/>
</dbReference>
<dbReference type="PANTHER" id="PTHR43004">
    <property type="entry name" value="TRK SYSTEM POTASSIUM UPTAKE PROTEIN"/>
    <property type="match status" value="1"/>
</dbReference>
<keyword evidence="9" id="KW-1185">Reference proteome</keyword>
<dbReference type="AlphaFoldDB" id="A0A8H5C7R0"/>
<comment type="caution">
    <text evidence="8">The sequence shown here is derived from an EMBL/GenBank/DDBJ whole genome shotgun (WGS) entry which is preliminary data.</text>
</comment>
<evidence type="ECO:0000256" key="1">
    <source>
        <dbReference type="ARBA" id="ARBA00001974"/>
    </source>
</evidence>
<keyword evidence="3" id="KW-0285">Flavoprotein</keyword>
<proteinExistence type="inferred from homology"/>
<dbReference type="Gene3D" id="3.30.9.10">
    <property type="entry name" value="D-Amino Acid Oxidase, subunit A, domain 2"/>
    <property type="match status" value="1"/>
</dbReference>
<dbReference type="SUPFAM" id="SSF51905">
    <property type="entry name" value="FAD/NAD(P)-binding domain"/>
    <property type="match status" value="1"/>
</dbReference>
<dbReference type="EMBL" id="JAACJM010000225">
    <property type="protein sequence ID" value="KAF5336694.1"/>
    <property type="molecule type" value="Genomic_DNA"/>
</dbReference>
<keyword evidence="4" id="KW-0274">FAD</keyword>
<dbReference type="Pfam" id="PF07976">
    <property type="entry name" value="Phe_hydrox_dim"/>
    <property type="match status" value="1"/>
</dbReference>
<protein>
    <recommendedName>
        <fullName evidence="10">FAD-binding domain-containing protein</fullName>
    </recommendedName>
</protein>
<reference evidence="8 9" key="1">
    <citation type="journal article" date="2020" name="ISME J.">
        <title>Uncovering the hidden diversity of litter-decomposition mechanisms in mushroom-forming fungi.</title>
        <authorList>
            <person name="Floudas D."/>
            <person name="Bentzer J."/>
            <person name="Ahren D."/>
            <person name="Johansson T."/>
            <person name="Persson P."/>
            <person name="Tunlid A."/>
        </authorList>
    </citation>
    <scope>NUCLEOTIDE SEQUENCE [LARGE SCALE GENOMIC DNA]</scope>
    <source>
        <strain evidence="8 9">CBS 291.85</strain>
    </source>
</reference>
<dbReference type="Proteomes" id="UP000559256">
    <property type="component" value="Unassembled WGS sequence"/>
</dbReference>
<feature type="domain" description="FAD-binding" evidence="6">
    <location>
        <begin position="217"/>
        <end position="317"/>
    </location>
</feature>
<keyword evidence="5" id="KW-0560">Oxidoreductase</keyword>
<accession>A0A8H5C7R0</accession>
<gene>
    <name evidence="8" type="ORF">D9758_015682</name>
</gene>
<evidence type="ECO:0000313" key="9">
    <source>
        <dbReference type="Proteomes" id="UP000559256"/>
    </source>
</evidence>
<dbReference type="Gene3D" id="3.30.70.2450">
    <property type="match status" value="1"/>
</dbReference>
<dbReference type="Gene3D" id="3.50.50.60">
    <property type="entry name" value="FAD/NAD(P)-binding domain"/>
    <property type="match status" value="3"/>
</dbReference>
<dbReference type="Gene3D" id="3.40.30.20">
    <property type="match status" value="1"/>
</dbReference>
<evidence type="ECO:0000256" key="2">
    <source>
        <dbReference type="ARBA" id="ARBA00007801"/>
    </source>
</evidence>
<comment type="cofactor">
    <cofactor evidence="1">
        <name>FAD</name>
        <dbReference type="ChEBI" id="CHEBI:57692"/>
    </cofactor>
</comment>
<comment type="similarity">
    <text evidence="2">Belongs to the PheA/TfdB FAD monooxygenase family.</text>
</comment>
<dbReference type="GO" id="GO:0016709">
    <property type="term" value="F:oxidoreductase activity, acting on paired donors, with incorporation or reduction of molecular oxygen, NAD(P)H as one donor, and incorporation of one atom of oxygen"/>
    <property type="evidence" value="ECO:0007669"/>
    <property type="project" value="UniProtKB-ARBA"/>
</dbReference>
<feature type="domain" description="FAD-binding" evidence="6">
    <location>
        <begin position="27"/>
        <end position="173"/>
    </location>
</feature>
<feature type="domain" description="Phenol hydroxylase-like C-terminal dimerisation" evidence="7">
    <location>
        <begin position="453"/>
        <end position="499"/>
    </location>
</feature>
<dbReference type="Pfam" id="PF01494">
    <property type="entry name" value="FAD_binding_3"/>
    <property type="match status" value="2"/>
</dbReference>
<dbReference type="PANTHER" id="PTHR43004:SF19">
    <property type="entry name" value="BINDING MONOOXYGENASE, PUTATIVE (JCVI)-RELATED"/>
    <property type="match status" value="1"/>
</dbReference>
<evidence type="ECO:0000259" key="7">
    <source>
        <dbReference type="Pfam" id="PF07976"/>
    </source>
</evidence>
<name>A0A8H5C7R0_9AGAR</name>
<dbReference type="InterPro" id="IPR036249">
    <property type="entry name" value="Thioredoxin-like_sf"/>
</dbReference>
<evidence type="ECO:0000259" key="6">
    <source>
        <dbReference type="Pfam" id="PF01494"/>
    </source>
</evidence>
<dbReference type="SUPFAM" id="SSF52833">
    <property type="entry name" value="Thioredoxin-like"/>
    <property type="match status" value="1"/>
</dbReference>